<dbReference type="PANTHER" id="PTHR30313">
    <property type="entry name" value="DNA PRIMASE"/>
    <property type="match status" value="1"/>
</dbReference>
<dbReference type="InterPro" id="IPR050219">
    <property type="entry name" value="DnaG_primase"/>
</dbReference>
<dbReference type="GO" id="GO:0000428">
    <property type="term" value="C:DNA-directed RNA polymerase complex"/>
    <property type="evidence" value="ECO:0007669"/>
    <property type="project" value="UniProtKB-KW"/>
</dbReference>
<keyword evidence="9" id="KW-0460">Magnesium</keyword>
<comment type="subunit">
    <text evidence="12">Monomer. Interacts with DnaB.</text>
</comment>
<dbReference type="Gene3D" id="3.40.1360.10">
    <property type="match status" value="1"/>
</dbReference>
<evidence type="ECO:0000256" key="1">
    <source>
        <dbReference type="ARBA" id="ARBA00022478"/>
    </source>
</evidence>
<dbReference type="NCBIfam" id="TIGR01391">
    <property type="entry name" value="dnaG"/>
    <property type="match status" value="1"/>
</dbReference>
<evidence type="ECO:0000256" key="6">
    <source>
        <dbReference type="ARBA" id="ARBA00022723"/>
    </source>
</evidence>
<dbReference type="GO" id="GO:0005737">
    <property type="term" value="C:cytoplasm"/>
    <property type="evidence" value="ECO:0007669"/>
    <property type="project" value="TreeGrafter"/>
</dbReference>
<proteinExistence type="inferred from homology"/>
<protein>
    <recommendedName>
        <fullName evidence="12 13">DNA primase</fullName>
        <ecNumber evidence="12">2.7.7.101</ecNumber>
    </recommendedName>
</protein>
<evidence type="ECO:0000256" key="3">
    <source>
        <dbReference type="ARBA" id="ARBA00022679"/>
    </source>
</evidence>
<evidence type="ECO:0000313" key="16">
    <source>
        <dbReference type="Proteomes" id="UP000663859"/>
    </source>
</evidence>
<keyword evidence="3 12" id="KW-0808">Transferase</keyword>
<dbReference type="InterPro" id="IPR006295">
    <property type="entry name" value="DNA_primase_DnaG"/>
</dbReference>
<dbReference type="HAMAP" id="MF_00974">
    <property type="entry name" value="DNA_primase_DnaG"/>
    <property type="match status" value="1"/>
</dbReference>
<evidence type="ECO:0000256" key="2">
    <source>
        <dbReference type="ARBA" id="ARBA00022515"/>
    </source>
</evidence>
<evidence type="ECO:0000313" key="15">
    <source>
        <dbReference type="EMBL" id="CAF0693922.1"/>
    </source>
</evidence>
<dbReference type="EC" id="2.7.7.101" evidence="12"/>
<evidence type="ECO:0000256" key="12">
    <source>
        <dbReference type="HAMAP-Rule" id="MF_00974"/>
    </source>
</evidence>
<dbReference type="Pfam" id="PF10410">
    <property type="entry name" value="DnaB_bind"/>
    <property type="match status" value="1"/>
</dbReference>
<dbReference type="InterPro" id="IPR034151">
    <property type="entry name" value="TOPRIM_DnaG_bac"/>
</dbReference>
<dbReference type="SMART" id="SM00400">
    <property type="entry name" value="ZnF_CHCC"/>
    <property type="match status" value="1"/>
</dbReference>
<evidence type="ECO:0000256" key="8">
    <source>
        <dbReference type="ARBA" id="ARBA00022833"/>
    </source>
</evidence>
<feature type="domain" description="Toprim" evidence="14">
    <location>
        <begin position="260"/>
        <end position="341"/>
    </location>
</feature>
<dbReference type="SUPFAM" id="SSF57783">
    <property type="entry name" value="Zinc beta-ribbon"/>
    <property type="match status" value="1"/>
</dbReference>
<dbReference type="EMBL" id="CAJNOB010000007">
    <property type="protein sequence ID" value="CAF0693922.1"/>
    <property type="molecule type" value="Genomic_DNA"/>
</dbReference>
<dbReference type="Pfam" id="PF08278">
    <property type="entry name" value="DnaG_DnaB_bind"/>
    <property type="match status" value="1"/>
</dbReference>
<evidence type="ECO:0000256" key="7">
    <source>
        <dbReference type="ARBA" id="ARBA00022771"/>
    </source>
</evidence>
<keyword evidence="6 13" id="KW-0479">Metal-binding</keyword>
<keyword evidence="11 12" id="KW-0804">Transcription</keyword>
<dbReference type="GO" id="GO:0008270">
    <property type="term" value="F:zinc ion binding"/>
    <property type="evidence" value="ECO:0007669"/>
    <property type="project" value="UniProtKB-KW"/>
</dbReference>
<dbReference type="InterPro" id="IPR006171">
    <property type="entry name" value="TOPRIM_dom"/>
</dbReference>
<gene>
    <name evidence="12 15" type="primary">dnaG</name>
    <name evidence="15" type="ORF">MPNT_150018</name>
</gene>
<sequence length="591" mass="65488">MSRQDLRKIIEEVRAANDIVEVIGGYVALRRAGSQYKGLSPFTAEKNPSFFVDPVKQVFKCWSSGHGGTVFDFIMLYENVDFLTALRRLAERAGIDLSQTLGGSGKDGQRRQKLYHVCQAVGEFWARLLRDDPGAQSARKYLADRGISRQIWEELGLGFAPDGWQATLGWAQQEGMEPDLLVEAGLAIRSSSGRPYDRFRNRVIFPIRDEQGRTVGFSGRILQAQPETPKYINSAESPIFSKGKILFGLDRAKRAIAQAGYALLCEGPMDWVQCHQAGLSQVVAVQGTSFTQEQANLLRRFCRRVVVCFDADPAGERATARTFELLLSCGLEVEILCLPPGEDPDSFLCRYGRAAFEEKIAQAAPYIRFLLDVVCRRFDLTDPGGCAEASGEIAQALAVIPDPVYREKALWEAAARLGVSFRSLERRVGEAGGTREPKREGLGEGHISGLGPVHPTIRALASLLLAHPEYAGIIDRELSREILQSFVGGSVVADLVAEELSGDWQGAPHFLDRLPKGPLQSWLAGLLLDPEPIDPELDLQSYARGLANQLKELWRQQRIERLEQEIRAGQGTAEEILAKTRELLDLRRVNC</sequence>
<dbReference type="GO" id="GO:0006269">
    <property type="term" value="P:DNA replication, synthesis of primer"/>
    <property type="evidence" value="ECO:0007669"/>
    <property type="project" value="UniProtKB-UniRule"/>
</dbReference>
<dbReference type="GO" id="GO:0003677">
    <property type="term" value="F:DNA binding"/>
    <property type="evidence" value="ECO:0007669"/>
    <property type="project" value="UniProtKB-KW"/>
</dbReference>
<dbReference type="CDD" id="cd03364">
    <property type="entry name" value="TOPRIM_DnaG_primases"/>
    <property type="match status" value="1"/>
</dbReference>
<dbReference type="PROSITE" id="PS50880">
    <property type="entry name" value="TOPRIM"/>
    <property type="match status" value="1"/>
</dbReference>
<keyword evidence="1 12" id="KW-0240">DNA-directed RNA polymerase</keyword>
<dbReference type="Gene3D" id="3.90.980.10">
    <property type="entry name" value="DNA primase, catalytic core, N-terminal domain"/>
    <property type="match status" value="1"/>
</dbReference>
<keyword evidence="8 13" id="KW-0862">Zinc</keyword>
<dbReference type="Gene3D" id="3.90.580.10">
    <property type="entry name" value="Zinc finger, CHC2-type domain"/>
    <property type="match status" value="1"/>
</dbReference>
<dbReference type="GO" id="GO:0003899">
    <property type="term" value="F:DNA-directed RNA polymerase activity"/>
    <property type="evidence" value="ECO:0007669"/>
    <property type="project" value="UniProtKB-UniRule"/>
</dbReference>
<dbReference type="RefSeq" id="WP_174582947.1">
    <property type="nucleotide sequence ID" value="NZ_CAJNOB010000007.1"/>
</dbReference>
<comment type="caution">
    <text evidence="15">The sequence shown here is derived from an EMBL/GenBank/DDBJ whole genome shotgun (WGS) entry which is preliminary data.</text>
</comment>
<dbReference type="InterPro" id="IPR037068">
    <property type="entry name" value="DNA_primase_core_N_sf"/>
</dbReference>
<dbReference type="FunFam" id="3.90.580.10:FF:000001">
    <property type="entry name" value="DNA primase"/>
    <property type="match status" value="1"/>
</dbReference>
<evidence type="ECO:0000256" key="10">
    <source>
        <dbReference type="ARBA" id="ARBA00023125"/>
    </source>
</evidence>
<keyword evidence="16" id="KW-1185">Reference proteome</keyword>
<dbReference type="InterPro" id="IPR030846">
    <property type="entry name" value="DnaG_bac"/>
</dbReference>
<keyword evidence="10 12" id="KW-0238">DNA-binding</keyword>
<comment type="similarity">
    <text evidence="12 13">Belongs to the DnaG primase family.</text>
</comment>
<dbReference type="AlphaFoldDB" id="A0A8J2BNK1"/>
<dbReference type="PANTHER" id="PTHR30313:SF2">
    <property type="entry name" value="DNA PRIMASE"/>
    <property type="match status" value="1"/>
</dbReference>
<comment type="cofactor">
    <cofactor evidence="13">
        <name>Zn(2+)</name>
        <dbReference type="ChEBI" id="CHEBI:29105"/>
    </cofactor>
    <text evidence="13">Binds 1 zinc ion per monomer.</text>
</comment>
<keyword evidence="5 12" id="KW-0235">DNA replication</keyword>
<organism evidence="15 16">
    <name type="scientific">Candidatus Methylacidithermus pantelleriae</name>
    <dbReference type="NCBI Taxonomy" id="2744239"/>
    <lineage>
        <taxon>Bacteria</taxon>
        <taxon>Pseudomonadati</taxon>
        <taxon>Verrucomicrobiota</taxon>
        <taxon>Methylacidiphilae</taxon>
        <taxon>Methylacidiphilales</taxon>
        <taxon>Methylacidiphilaceae</taxon>
        <taxon>Candidatus Methylacidithermus</taxon>
    </lineage>
</organism>
<keyword evidence="2 12" id="KW-0639">Primosome</keyword>
<dbReference type="Pfam" id="PF01807">
    <property type="entry name" value="Zn_ribbon_DnaG"/>
    <property type="match status" value="1"/>
</dbReference>
<name>A0A8J2BNK1_9BACT</name>
<dbReference type="InterPro" id="IPR019475">
    <property type="entry name" value="DNA_primase_DnaB-bd"/>
</dbReference>
<keyword evidence="7" id="KW-0863">Zinc-finger</keyword>
<evidence type="ECO:0000256" key="4">
    <source>
        <dbReference type="ARBA" id="ARBA00022695"/>
    </source>
</evidence>
<dbReference type="Pfam" id="PF13155">
    <property type="entry name" value="Toprim_2"/>
    <property type="match status" value="1"/>
</dbReference>
<comment type="function">
    <text evidence="12 13">RNA polymerase that catalyzes the synthesis of short RNA molecules used as primers for DNA polymerase during DNA replication.</text>
</comment>
<keyword evidence="4 12" id="KW-0548">Nucleotidyltransferase</keyword>
<evidence type="ECO:0000256" key="9">
    <source>
        <dbReference type="ARBA" id="ARBA00022842"/>
    </source>
</evidence>
<reference evidence="15" key="1">
    <citation type="submission" date="2021-02" db="EMBL/GenBank/DDBJ databases">
        <authorList>
            <person name="Cremers G."/>
            <person name="Picone N."/>
        </authorList>
    </citation>
    <scope>NUCLEOTIDE SEQUENCE</scope>
    <source>
        <strain evidence="15">PQ17</strain>
    </source>
</reference>
<dbReference type="SMART" id="SM00493">
    <property type="entry name" value="TOPRIM"/>
    <property type="match status" value="1"/>
</dbReference>
<dbReference type="Proteomes" id="UP000663859">
    <property type="component" value="Unassembled WGS sequence"/>
</dbReference>
<dbReference type="GO" id="GO:1990077">
    <property type="term" value="C:primosome complex"/>
    <property type="evidence" value="ECO:0007669"/>
    <property type="project" value="UniProtKB-KW"/>
</dbReference>
<evidence type="ECO:0000259" key="14">
    <source>
        <dbReference type="PROSITE" id="PS50880"/>
    </source>
</evidence>
<dbReference type="PIRSF" id="PIRSF002811">
    <property type="entry name" value="DnaG"/>
    <property type="match status" value="1"/>
</dbReference>
<dbReference type="Pfam" id="PF08275">
    <property type="entry name" value="DNAG_N"/>
    <property type="match status" value="1"/>
</dbReference>
<dbReference type="InterPro" id="IPR013173">
    <property type="entry name" value="DNA_primase_DnaG_DnaB-bd_dom"/>
</dbReference>
<dbReference type="InterPro" id="IPR036977">
    <property type="entry name" value="DNA_primase_Znf_CHC2"/>
</dbReference>
<evidence type="ECO:0000256" key="13">
    <source>
        <dbReference type="PIRNR" id="PIRNR002811"/>
    </source>
</evidence>
<dbReference type="InterPro" id="IPR002694">
    <property type="entry name" value="Znf_CHC2"/>
</dbReference>
<dbReference type="SUPFAM" id="SSF56731">
    <property type="entry name" value="DNA primase core"/>
    <property type="match status" value="1"/>
</dbReference>
<evidence type="ECO:0000256" key="11">
    <source>
        <dbReference type="ARBA" id="ARBA00023163"/>
    </source>
</evidence>
<evidence type="ECO:0000256" key="5">
    <source>
        <dbReference type="ARBA" id="ARBA00022705"/>
    </source>
</evidence>
<dbReference type="InterPro" id="IPR013264">
    <property type="entry name" value="DNAG_N"/>
</dbReference>
<accession>A0A8J2BNK1</accession>
<comment type="catalytic activity">
    <reaction evidence="12">
        <text>ssDNA + n NTP = ssDNA/pppN(pN)n-1 hybrid + (n-1) diphosphate.</text>
        <dbReference type="EC" id="2.7.7.101"/>
    </reaction>
</comment>
<comment type="caution">
    <text evidence="12">Lacks conserved residue(s) required for the propagation of feature annotation.</text>
</comment>